<reference evidence="1" key="1">
    <citation type="submission" date="2023-05" db="EMBL/GenBank/DDBJ databases">
        <authorList>
            <person name="Stuckert A."/>
        </authorList>
    </citation>
    <scope>NUCLEOTIDE SEQUENCE</scope>
</reference>
<evidence type="ECO:0000313" key="1">
    <source>
        <dbReference type="EMBL" id="CAI9561030.1"/>
    </source>
</evidence>
<feature type="non-terminal residue" evidence="1">
    <location>
        <position position="135"/>
    </location>
</feature>
<name>A0ABN9CMY5_9NEOB</name>
<evidence type="ECO:0000313" key="2">
    <source>
        <dbReference type="Proteomes" id="UP001162483"/>
    </source>
</evidence>
<dbReference type="Proteomes" id="UP001162483">
    <property type="component" value="Unassembled WGS sequence"/>
</dbReference>
<accession>A0ABN9CMY5</accession>
<gene>
    <name evidence="1" type="ORF">SPARVUS_LOCUS5372521</name>
</gene>
<proteinExistence type="predicted"/>
<sequence>MRAHSFEWTPVPRDKQGRSLCTTLEIAARTETETTSTVCDIQCGRHGIRVNGTCPRVPHSSVWVVRLQVFVQVPHSSVWVVRLQVFVRVPHSSVWVVRLQVFVRVPHSSVWVVRHRVFVRVPQPHHPHRCEPNVK</sequence>
<dbReference type="EMBL" id="CATNWA010011024">
    <property type="protein sequence ID" value="CAI9561030.1"/>
    <property type="molecule type" value="Genomic_DNA"/>
</dbReference>
<organism evidence="1 2">
    <name type="scientific">Staurois parvus</name>
    <dbReference type="NCBI Taxonomy" id="386267"/>
    <lineage>
        <taxon>Eukaryota</taxon>
        <taxon>Metazoa</taxon>
        <taxon>Chordata</taxon>
        <taxon>Craniata</taxon>
        <taxon>Vertebrata</taxon>
        <taxon>Euteleostomi</taxon>
        <taxon>Amphibia</taxon>
        <taxon>Batrachia</taxon>
        <taxon>Anura</taxon>
        <taxon>Neobatrachia</taxon>
        <taxon>Ranoidea</taxon>
        <taxon>Ranidae</taxon>
        <taxon>Staurois</taxon>
    </lineage>
</organism>
<protein>
    <submittedName>
        <fullName evidence="1">Uncharacterized protein</fullName>
    </submittedName>
</protein>
<comment type="caution">
    <text evidence="1">The sequence shown here is derived from an EMBL/GenBank/DDBJ whole genome shotgun (WGS) entry which is preliminary data.</text>
</comment>
<keyword evidence="2" id="KW-1185">Reference proteome</keyword>